<feature type="compositionally biased region" description="Low complexity" evidence="1">
    <location>
        <begin position="259"/>
        <end position="278"/>
    </location>
</feature>
<sequence>MSAKLPNHSLFARAAVSSKRVTVFKLASASPPSIAGSGALSTSSARTASTVSVSSSTTVANASPRSQGAAPALSSTNSSGTSVSPIAAPAAILPTGAGALYHRRAFHLWNASTSRGAANAVSLSYHTGTQSTLPKWVDSLDLFVDLSSLPTKKPTPDSQTIYTSRSDPGVDLPLDLWTEADSSSFYANNLHEQPLLTWEQATQGGSVHFRDAGVFGGGNGSGFGSSANPFGGAESNGGFRSPGNGLSDIFASSPPPPNDGSSSKATYSLTGASASTGSSDGGSGGESGGNASTHQIGTISTYPMALSASSSGAMVGNPKSLPSSYYQRADPPVSHINPFMARALSIPRAPKPEFTFDHGAYGIPKRHPLSAPPRKATRSGPGSAMGMLSAAADFLTSPQLTMEEIKAAPPVPAAGQDSTEGSQAASQLASMLPPGHVAGYTPRLKMKGGRKLKLRENGKLVPDRLRSVQVGEDAYFLRPDALGVADGVGGWARRPGANAALYSRLLMHFCAVELSRYDELSRDELAADNGKLLKKWAQIDPVEVMHRAWERCVRTARKEGILGSSTALLALLRGDELRIANLGDCVLLIIRDGDLLFRSTEQQHSFNFPVQLGMMGDTVETVAERIKAAATEQAVAEEAKRNGQTAAEDVDSDEEGLDEPEGELPADASAAQATPRPEPPLDPEDTEWDEPRRDAGRWTVKVQPGDIIILGSDGLVDNLFDEDILEEVRKFAPDHGANAPVAPADDHPGQVQGQDAPHRTAIGSVLPPDFSPQDVSEALCSRAKAVSEDRRATTSPFQIAAQEEGMYYVGGKHDDISVLVAVVGHRSEHSEGTFVSPADTHL</sequence>
<dbReference type="EMBL" id="JMSN01000025">
    <property type="protein sequence ID" value="KDN48441.1"/>
    <property type="molecule type" value="Genomic_DNA"/>
</dbReference>
<keyword evidence="4" id="KW-1185">Reference proteome</keyword>
<dbReference type="InterPro" id="IPR001932">
    <property type="entry name" value="PPM-type_phosphatase-like_dom"/>
</dbReference>
<feature type="region of interest" description="Disordered" evidence="1">
    <location>
        <begin position="226"/>
        <end position="295"/>
    </location>
</feature>
<dbReference type="STRING" id="1037660.A0A066W404"/>
<reference evidence="3 4" key="1">
    <citation type="submission" date="2014-05" db="EMBL/GenBank/DDBJ databases">
        <title>Draft genome sequence of a rare smut relative, Tilletiaria anomala UBC 951.</title>
        <authorList>
            <consortium name="DOE Joint Genome Institute"/>
            <person name="Toome M."/>
            <person name="Kuo A."/>
            <person name="Henrissat B."/>
            <person name="Lipzen A."/>
            <person name="Tritt A."/>
            <person name="Yoshinaga Y."/>
            <person name="Zane M."/>
            <person name="Barry K."/>
            <person name="Grigoriev I.V."/>
            <person name="Spatafora J.W."/>
            <person name="Aimea M.C."/>
        </authorList>
    </citation>
    <scope>NUCLEOTIDE SEQUENCE [LARGE SCALE GENOMIC DNA]</scope>
    <source>
        <strain evidence="3 4">UBC 951</strain>
    </source>
</reference>
<accession>A0A066W404</accession>
<dbReference type="InParanoid" id="A0A066W404"/>
<comment type="caution">
    <text evidence="3">The sequence shown here is derived from an EMBL/GenBank/DDBJ whole genome shotgun (WGS) entry which is preliminary data.</text>
</comment>
<dbReference type="Gene3D" id="3.60.40.10">
    <property type="entry name" value="PPM-type phosphatase domain"/>
    <property type="match status" value="2"/>
</dbReference>
<dbReference type="PANTHER" id="PTHR12320:SF84">
    <property type="entry name" value="PROTEIN PHOSPHATASE"/>
    <property type="match status" value="1"/>
</dbReference>
<dbReference type="OrthoDB" id="60843at2759"/>
<dbReference type="InterPro" id="IPR036457">
    <property type="entry name" value="PPM-type-like_dom_sf"/>
</dbReference>
<feature type="compositionally biased region" description="Acidic residues" evidence="1">
    <location>
        <begin position="648"/>
        <end position="664"/>
    </location>
</feature>
<evidence type="ECO:0000313" key="3">
    <source>
        <dbReference type="EMBL" id="KDN48441.1"/>
    </source>
</evidence>
<evidence type="ECO:0000313" key="4">
    <source>
        <dbReference type="Proteomes" id="UP000027361"/>
    </source>
</evidence>
<evidence type="ECO:0000259" key="2">
    <source>
        <dbReference type="PROSITE" id="PS51746"/>
    </source>
</evidence>
<dbReference type="RefSeq" id="XP_013244097.1">
    <property type="nucleotide sequence ID" value="XM_013388643.1"/>
</dbReference>
<feature type="region of interest" description="Disordered" evidence="1">
    <location>
        <begin position="57"/>
        <end position="80"/>
    </location>
</feature>
<gene>
    <name evidence="3" type="ORF">K437DRAFT_245586</name>
</gene>
<dbReference type="PANTHER" id="PTHR12320">
    <property type="entry name" value="PROTEIN PHOSPHATASE 2C"/>
    <property type="match status" value="1"/>
</dbReference>
<feature type="region of interest" description="Disordered" evidence="1">
    <location>
        <begin position="634"/>
        <end position="698"/>
    </location>
</feature>
<feature type="compositionally biased region" description="Gly residues" evidence="1">
    <location>
        <begin position="279"/>
        <end position="288"/>
    </location>
</feature>
<dbReference type="AlphaFoldDB" id="A0A066W404"/>
<dbReference type="InterPro" id="IPR039123">
    <property type="entry name" value="PPTC7"/>
</dbReference>
<feature type="region of interest" description="Disordered" evidence="1">
    <location>
        <begin position="735"/>
        <end position="756"/>
    </location>
</feature>
<protein>
    <submittedName>
        <fullName evidence="3">Protein serine/threonine phosphatase 2C</fullName>
    </submittedName>
</protein>
<feature type="domain" description="PPM-type phosphatase" evidence="2">
    <location>
        <begin position="458"/>
        <end position="823"/>
    </location>
</feature>
<dbReference type="GO" id="GO:0004722">
    <property type="term" value="F:protein serine/threonine phosphatase activity"/>
    <property type="evidence" value="ECO:0007669"/>
    <property type="project" value="TreeGrafter"/>
</dbReference>
<dbReference type="Proteomes" id="UP000027361">
    <property type="component" value="Unassembled WGS sequence"/>
</dbReference>
<dbReference type="SUPFAM" id="SSF81606">
    <property type="entry name" value="PP2C-like"/>
    <property type="match status" value="1"/>
</dbReference>
<dbReference type="SMART" id="SM00332">
    <property type="entry name" value="PP2Cc"/>
    <property type="match status" value="1"/>
</dbReference>
<name>A0A066W404_TILAU</name>
<dbReference type="HOGENOM" id="CLU_338075_0_0_1"/>
<evidence type="ECO:0000256" key="1">
    <source>
        <dbReference type="SAM" id="MobiDB-lite"/>
    </source>
</evidence>
<dbReference type="PROSITE" id="PS51746">
    <property type="entry name" value="PPM_2"/>
    <property type="match status" value="1"/>
</dbReference>
<dbReference type="GeneID" id="25263177"/>
<organism evidence="3 4">
    <name type="scientific">Tilletiaria anomala (strain ATCC 24038 / CBS 436.72 / UBC 951)</name>
    <dbReference type="NCBI Taxonomy" id="1037660"/>
    <lineage>
        <taxon>Eukaryota</taxon>
        <taxon>Fungi</taxon>
        <taxon>Dikarya</taxon>
        <taxon>Basidiomycota</taxon>
        <taxon>Ustilaginomycotina</taxon>
        <taxon>Exobasidiomycetes</taxon>
        <taxon>Georgefischeriales</taxon>
        <taxon>Tilletiariaceae</taxon>
        <taxon>Tilletiaria</taxon>
    </lineage>
</organism>
<proteinExistence type="predicted"/>
<dbReference type="FunFam" id="3.60.40.10:FF:000130">
    <property type="entry name" value="Related to PTC7-type 2C protein phosphatase"/>
    <property type="match status" value="1"/>
</dbReference>